<organism evidence="4 5">
    <name type="scientific">Schistosoma haematobium</name>
    <name type="common">Blood fluke</name>
    <dbReference type="NCBI Taxonomy" id="6185"/>
    <lineage>
        <taxon>Eukaryota</taxon>
        <taxon>Metazoa</taxon>
        <taxon>Spiralia</taxon>
        <taxon>Lophotrochozoa</taxon>
        <taxon>Platyhelminthes</taxon>
        <taxon>Trematoda</taxon>
        <taxon>Digenea</taxon>
        <taxon>Strigeidida</taxon>
        <taxon>Schistosomatoidea</taxon>
        <taxon>Schistosomatidae</taxon>
        <taxon>Schistosoma</taxon>
    </lineage>
</organism>
<dbReference type="PROSITE" id="PS50015">
    <property type="entry name" value="SAP_B"/>
    <property type="match status" value="1"/>
</dbReference>
<dbReference type="CTD" id="75577592"/>
<name>A0A922IS35_SCHHA</name>
<evidence type="ECO:0000256" key="1">
    <source>
        <dbReference type="ARBA" id="ARBA00023157"/>
    </source>
</evidence>
<gene>
    <name evidence="4" type="ORF">MS3_00006918</name>
</gene>
<dbReference type="Proteomes" id="UP000471633">
    <property type="component" value="Unassembled WGS sequence"/>
</dbReference>
<reference evidence="4" key="2">
    <citation type="journal article" date="2019" name="Gigascience">
        <title>High-quality Schistosoma haematobium genome achieved by single-molecule and long-range sequencing.</title>
        <authorList>
            <person name="Stroehlein A.J."/>
            <person name="Korhonen P.K."/>
            <person name="Chong T.M."/>
            <person name="Lim Y.L."/>
            <person name="Chan K.G."/>
            <person name="Webster B."/>
            <person name="Rollinson D."/>
            <person name="Brindley P.J."/>
            <person name="Gasser R.B."/>
            <person name="Young N.D."/>
        </authorList>
    </citation>
    <scope>NUCLEOTIDE SEQUENCE</scope>
</reference>
<keyword evidence="5" id="KW-1185">Reference proteome</keyword>
<dbReference type="InterPro" id="IPR011001">
    <property type="entry name" value="Saposin-like"/>
</dbReference>
<dbReference type="SUPFAM" id="SSF47862">
    <property type="entry name" value="Saposin"/>
    <property type="match status" value="1"/>
</dbReference>
<proteinExistence type="predicted"/>
<dbReference type="KEGG" id="shx:MS3_00006918"/>
<feature type="domain" description="Saposin B-type" evidence="3">
    <location>
        <begin position="60"/>
        <end position="138"/>
    </location>
</feature>
<dbReference type="EMBL" id="AMPZ03000004">
    <property type="protein sequence ID" value="KAH9585765.1"/>
    <property type="molecule type" value="Genomic_DNA"/>
</dbReference>
<dbReference type="RefSeq" id="XP_051068343.1">
    <property type="nucleotide sequence ID" value="XM_051215159.1"/>
</dbReference>
<accession>A0A922IS35</accession>
<evidence type="ECO:0000313" key="5">
    <source>
        <dbReference type="Proteomes" id="UP000471633"/>
    </source>
</evidence>
<evidence type="ECO:0000313" key="4">
    <source>
        <dbReference type="EMBL" id="KAH9585765.1"/>
    </source>
</evidence>
<reference evidence="4" key="3">
    <citation type="submission" date="2021-06" db="EMBL/GenBank/DDBJ databases">
        <title>Chromosome-level genome assembly for S. haematobium.</title>
        <authorList>
            <person name="Stroehlein A.J."/>
        </authorList>
    </citation>
    <scope>NUCLEOTIDE SEQUENCE</scope>
</reference>
<dbReference type="InterPro" id="IPR008139">
    <property type="entry name" value="SaposinB_dom"/>
</dbReference>
<dbReference type="AlphaFoldDB" id="A0A922IS35"/>
<keyword evidence="1" id="KW-1015">Disulfide bond</keyword>
<feature type="chain" id="PRO_5036719484" description="Saposin B-type domain-containing protein" evidence="2">
    <location>
        <begin position="31"/>
        <end position="138"/>
    </location>
</feature>
<evidence type="ECO:0000259" key="3">
    <source>
        <dbReference type="PROSITE" id="PS50015"/>
    </source>
</evidence>
<protein>
    <recommendedName>
        <fullName evidence="3">Saposin B-type domain-containing protein</fullName>
    </recommendedName>
</protein>
<sequence>MNLRHCTMSLSMCLIYTFMLNNILTNVTRGLSILNENIVRQRQLIDGFTIHNEYLQNENLLNLCGRCNRTIAKVINDLSDLDFQLKWEMKLVNGCKYTGPLRDNCASLFSSTMIKIINKFIVNMKPDKVCKNIYLCSI</sequence>
<keyword evidence="2" id="KW-0732">Signal</keyword>
<reference evidence="4" key="4">
    <citation type="journal article" date="2022" name="PLoS Pathog.">
        <title>Chromosome-level genome of Schistosoma haematobium underpins genome-wide explorations of molecular variation.</title>
        <authorList>
            <person name="Stroehlein A.J."/>
            <person name="Korhonen P.K."/>
            <person name="Lee V.V."/>
            <person name="Ralph S.A."/>
            <person name="Mentink-Kane M."/>
            <person name="You H."/>
            <person name="McManus D.P."/>
            <person name="Tchuente L.T."/>
            <person name="Stothard J.R."/>
            <person name="Kaur P."/>
            <person name="Dudchenko O."/>
            <person name="Aiden E.L."/>
            <person name="Yang B."/>
            <person name="Yang H."/>
            <person name="Emery A.M."/>
            <person name="Webster B.L."/>
            <person name="Brindley P.J."/>
            <person name="Rollinson D."/>
            <person name="Chang B.C.H."/>
            <person name="Gasser R.B."/>
            <person name="Young N.D."/>
        </authorList>
    </citation>
    <scope>NUCLEOTIDE SEQUENCE</scope>
</reference>
<dbReference type="Gene3D" id="1.10.225.10">
    <property type="entry name" value="Saposin-like"/>
    <property type="match status" value="1"/>
</dbReference>
<comment type="caution">
    <text evidence="4">The sequence shown here is derived from an EMBL/GenBank/DDBJ whole genome shotgun (WGS) entry which is preliminary data.</text>
</comment>
<reference evidence="4" key="1">
    <citation type="journal article" date="2012" name="Nat. Genet.">
        <title>Whole-genome sequence of Schistosoma haematobium.</title>
        <authorList>
            <person name="Young N.D."/>
            <person name="Jex A.R."/>
            <person name="Li B."/>
            <person name="Liu S."/>
            <person name="Yang L."/>
            <person name="Xiong Z."/>
            <person name="Li Y."/>
            <person name="Cantacessi C."/>
            <person name="Hall R.S."/>
            <person name="Xu X."/>
            <person name="Chen F."/>
            <person name="Wu X."/>
            <person name="Zerlotini A."/>
            <person name="Oliveira G."/>
            <person name="Hofmann A."/>
            <person name="Zhang G."/>
            <person name="Fang X."/>
            <person name="Kang Y."/>
            <person name="Campbell B.E."/>
            <person name="Loukas A."/>
            <person name="Ranganathan S."/>
            <person name="Rollinson D."/>
            <person name="Rinaldi G."/>
            <person name="Brindley P.J."/>
            <person name="Yang H."/>
            <person name="Wang J."/>
            <person name="Wang J."/>
            <person name="Gasser R.B."/>
        </authorList>
    </citation>
    <scope>NUCLEOTIDE SEQUENCE</scope>
</reference>
<dbReference type="GeneID" id="75577592"/>
<evidence type="ECO:0000256" key="2">
    <source>
        <dbReference type="SAM" id="SignalP"/>
    </source>
</evidence>
<feature type="signal peptide" evidence="2">
    <location>
        <begin position="1"/>
        <end position="30"/>
    </location>
</feature>